<name>A0A2S0MF71_9BURK</name>
<evidence type="ECO:0008006" key="3">
    <source>
        <dbReference type="Google" id="ProtNLM"/>
    </source>
</evidence>
<sequence>MAVAPGFACNHCAGFKPFLASSARPACASSSFFGSVSRVRSAFSNPVGSNPAVKPIRLRRPAYLVR</sequence>
<protein>
    <recommendedName>
        <fullName evidence="3">DUF1010 domain-containing protein</fullName>
    </recommendedName>
</protein>
<evidence type="ECO:0000313" key="2">
    <source>
        <dbReference type="Proteomes" id="UP000239709"/>
    </source>
</evidence>
<dbReference type="Pfam" id="PF06231">
    <property type="entry name" value="DUF1010"/>
    <property type="match status" value="1"/>
</dbReference>
<keyword evidence="2" id="KW-1185">Reference proteome</keyword>
<dbReference type="EMBL" id="CP027666">
    <property type="protein sequence ID" value="AVO34539.1"/>
    <property type="molecule type" value="Genomic_DNA"/>
</dbReference>
<gene>
    <name evidence="1" type="ORF">C6570_10105</name>
</gene>
<reference evidence="1 2" key="1">
    <citation type="submission" date="2018-03" db="EMBL/GenBank/DDBJ databases">
        <title>Genome sequencing of Ottowia sp.</title>
        <authorList>
            <person name="Kim S.-J."/>
            <person name="Heo J."/>
            <person name="Kwon S.-W."/>
        </authorList>
    </citation>
    <scope>NUCLEOTIDE SEQUENCE [LARGE SCALE GENOMIC DNA]</scope>
    <source>
        <strain evidence="1 2">KADR8-3</strain>
    </source>
</reference>
<proteinExistence type="predicted"/>
<dbReference type="KEGG" id="otk:C6570_10105"/>
<dbReference type="AlphaFoldDB" id="A0A2S0MF71"/>
<accession>A0A2S0MF71</accession>
<dbReference type="InterPro" id="IPR010416">
    <property type="entry name" value="DUF1010"/>
</dbReference>
<organism evidence="1 2">
    <name type="scientific">Ottowia oryzae</name>
    <dbReference type="NCBI Taxonomy" id="2109914"/>
    <lineage>
        <taxon>Bacteria</taxon>
        <taxon>Pseudomonadati</taxon>
        <taxon>Pseudomonadota</taxon>
        <taxon>Betaproteobacteria</taxon>
        <taxon>Burkholderiales</taxon>
        <taxon>Comamonadaceae</taxon>
        <taxon>Ottowia</taxon>
    </lineage>
</organism>
<evidence type="ECO:0000313" key="1">
    <source>
        <dbReference type="EMBL" id="AVO34539.1"/>
    </source>
</evidence>
<dbReference type="Proteomes" id="UP000239709">
    <property type="component" value="Chromosome"/>
</dbReference>